<organism evidence="1 2">
    <name type="scientific">Palleniella muris</name>
    <dbReference type="NCBI Taxonomy" id="3038145"/>
    <lineage>
        <taxon>Bacteria</taxon>
        <taxon>Pseudomonadati</taxon>
        <taxon>Bacteroidota</taxon>
        <taxon>Bacteroidia</taxon>
        <taxon>Bacteroidales</taxon>
        <taxon>Prevotellaceae</taxon>
        <taxon>Palleniella</taxon>
    </lineage>
</organism>
<gene>
    <name evidence="1" type="ORF">E5358_09905</name>
</gene>
<proteinExistence type="predicted"/>
<name>A0AC61QP88_9BACT</name>
<evidence type="ECO:0000313" key="1">
    <source>
        <dbReference type="EMBL" id="TGX81599.1"/>
    </source>
</evidence>
<protein>
    <submittedName>
        <fullName evidence="1">SDR family oxidoreductase</fullName>
    </submittedName>
</protein>
<evidence type="ECO:0000313" key="2">
    <source>
        <dbReference type="Proteomes" id="UP000308886"/>
    </source>
</evidence>
<dbReference type="Proteomes" id="UP000308886">
    <property type="component" value="Unassembled WGS sequence"/>
</dbReference>
<comment type="caution">
    <text evidence="1">The sequence shown here is derived from an EMBL/GenBank/DDBJ whole genome shotgun (WGS) entry which is preliminary data.</text>
</comment>
<reference evidence="1" key="1">
    <citation type="submission" date="2019-04" db="EMBL/GenBank/DDBJ databases">
        <title>Microbes associate with the intestines of laboratory mice.</title>
        <authorList>
            <person name="Navarre W."/>
            <person name="Wong E."/>
            <person name="Huang K."/>
            <person name="Tropini C."/>
            <person name="Ng K."/>
            <person name="Yu B."/>
        </authorList>
    </citation>
    <scope>NUCLEOTIDE SEQUENCE</scope>
    <source>
        <strain evidence="1">NM73_A23</strain>
    </source>
</reference>
<sequence length="261" mass="28847">MKKDMKTIILTGGSSGIGKAAAELFVSKGYEVYEFSRHGESHDGINHVDCDVTDPVVCRAAVEKVIASSGKIDILVCNAGMGVSGAIEFTKVEDAKRQFEVNFFGALNITQAVLPYMRERRQGRIVFTSSVAAIYAIPFQAFYSASKAALNSMALALANEVRPFGITVASVLPGDVKTNFQRKKIIEGADIYTHMDKAVKQMEHDEENGMTAEQIARCIYRTATARRPWSFNTTGMIYHLFIFAGRLFPTSFINWVLGKMY</sequence>
<keyword evidence="2" id="KW-1185">Reference proteome</keyword>
<dbReference type="EMBL" id="SRZC01000015">
    <property type="protein sequence ID" value="TGX81599.1"/>
    <property type="molecule type" value="Genomic_DNA"/>
</dbReference>
<accession>A0AC61QP88</accession>